<proteinExistence type="predicted"/>
<comment type="caution">
    <text evidence="1">The sequence shown here is derived from an EMBL/GenBank/DDBJ whole genome shotgun (WGS) entry which is preliminary data.</text>
</comment>
<dbReference type="EMBL" id="BPLR01015323">
    <property type="protein sequence ID" value="GIY75315.1"/>
    <property type="molecule type" value="Genomic_DNA"/>
</dbReference>
<organism evidence="1 2">
    <name type="scientific">Caerostris extrusa</name>
    <name type="common">Bark spider</name>
    <name type="synonym">Caerostris bankana</name>
    <dbReference type="NCBI Taxonomy" id="172846"/>
    <lineage>
        <taxon>Eukaryota</taxon>
        <taxon>Metazoa</taxon>
        <taxon>Ecdysozoa</taxon>
        <taxon>Arthropoda</taxon>
        <taxon>Chelicerata</taxon>
        <taxon>Arachnida</taxon>
        <taxon>Araneae</taxon>
        <taxon>Araneomorphae</taxon>
        <taxon>Entelegynae</taxon>
        <taxon>Araneoidea</taxon>
        <taxon>Araneidae</taxon>
        <taxon>Caerostris</taxon>
    </lineage>
</organism>
<sequence>MLGACQFKYETGVIVDAKTKKSTILKKRKLTPPVDAKLHNLKAAKIKTTTDHRILSTFRAQLFSPSLPPAPPPPVSSHTSDVFDFTKLTFQLLIITRSYPIQSQL</sequence>
<dbReference type="AlphaFoldDB" id="A0AAV4W1H9"/>
<evidence type="ECO:0000313" key="2">
    <source>
        <dbReference type="Proteomes" id="UP001054945"/>
    </source>
</evidence>
<protein>
    <submittedName>
        <fullName evidence="1">Uncharacterized protein</fullName>
    </submittedName>
</protein>
<reference evidence="1 2" key="1">
    <citation type="submission" date="2021-06" db="EMBL/GenBank/DDBJ databases">
        <title>Caerostris extrusa draft genome.</title>
        <authorList>
            <person name="Kono N."/>
            <person name="Arakawa K."/>
        </authorList>
    </citation>
    <scope>NUCLEOTIDE SEQUENCE [LARGE SCALE GENOMIC DNA]</scope>
</reference>
<keyword evidence="2" id="KW-1185">Reference proteome</keyword>
<name>A0AAV4W1H9_CAEEX</name>
<dbReference type="Proteomes" id="UP001054945">
    <property type="component" value="Unassembled WGS sequence"/>
</dbReference>
<gene>
    <name evidence="1" type="ORF">CEXT_485731</name>
</gene>
<accession>A0AAV4W1H9</accession>
<evidence type="ECO:0000313" key="1">
    <source>
        <dbReference type="EMBL" id="GIY75315.1"/>
    </source>
</evidence>